<evidence type="ECO:0000313" key="3">
    <source>
        <dbReference type="Proteomes" id="UP000068447"/>
    </source>
</evidence>
<feature type="signal peptide" evidence="1">
    <location>
        <begin position="1"/>
        <end position="26"/>
    </location>
</feature>
<gene>
    <name evidence="2" type="ORF">AT746_03050</name>
</gene>
<accession>A0A0U3B6T2</accession>
<dbReference type="EMBL" id="CP013650">
    <property type="protein sequence ID" value="ALS97349.1"/>
    <property type="molecule type" value="Genomic_DNA"/>
</dbReference>
<feature type="chain" id="PRO_5006836427" evidence="1">
    <location>
        <begin position="27"/>
        <end position="110"/>
    </location>
</feature>
<evidence type="ECO:0000256" key="1">
    <source>
        <dbReference type="SAM" id="SignalP"/>
    </source>
</evidence>
<dbReference type="RefSeq" id="WP_062476248.1">
    <property type="nucleotide sequence ID" value="NZ_CP013650.1"/>
</dbReference>
<keyword evidence="3" id="KW-1185">Reference proteome</keyword>
<name>A0A0U3B6T2_9ALTE</name>
<protein>
    <submittedName>
        <fullName evidence="2">Uncharacterized protein</fullName>
    </submittedName>
</protein>
<keyword evidence="1" id="KW-0732">Signal</keyword>
<reference evidence="2 3" key="1">
    <citation type="submission" date="2015-12" db="EMBL/GenBank/DDBJ databases">
        <title>Complete genome of Lacimicrobium alkaliphilum KCTC 32984.</title>
        <authorList>
            <person name="Kim S.-G."/>
            <person name="Lee Y.-J."/>
        </authorList>
    </citation>
    <scope>NUCLEOTIDE SEQUENCE [LARGE SCALE GENOMIC DNA]</scope>
    <source>
        <strain evidence="2 3">YelD216</strain>
    </source>
</reference>
<organism evidence="2 3">
    <name type="scientific">Lacimicrobium alkaliphilum</name>
    <dbReference type="NCBI Taxonomy" id="1526571"/>
    <lineage>
        <taxon>Bacteria</taxon>
        <taxon>Pseudomonadati</taxon>
        <taxon>Pseudomonadota</taxon>
        <taxon>Gammaproteobacteria</taxon>
        <taxon>Alteromonadales</taxon>
        <taxon>Alteromonadaceae</taxon>
        <taxon>Lacimicrobium</taxon>
    </lineage>
</organism>
<proteinExistence type="predicted"/>
<dbReference type="AlphaFoldDB" id="A0A0U3B6T2"/>
<dbReference type="Proteomes" id="UP000068447">
    <property type="component" value="Chromosome"/>
</dbReference>
<dbReference type="KEGG" id="lal:AT746_03050"/>
<evidence type="ECO:0000313" key="2">
    <source>
        <dbReference type="EMBL" id="ALS97349.1"/>
    </source>
</evidence>
<dbReference type="STRING" id="1526571.AT746_03050"/>
<sequence length="110" mass="13107">MRRSPLACLKPLFVLSGILLSASALAEDEDDALAKAQAQMNAEVMSKPFLAEKPEEVDKYIESMLKQNVKPKEYQGQHWRPGYTCRDLLRYNWTEYRNCRYYYRYYGRYY</sequence>